<evidence type="ECO:0000313" key="1">
    <source>
        <dbReference type="EMBL" id="KAH7989971.1"/>
    </source>
</evidence>
<proteinExistence type="predicted"/>
<dbReference type="Proteomes" id="UP000827872">
    <property type="component" value="Linkage Group LG14"/>
</dbReference>
<name>A0ACB8EC64_9SAUR</name>
<dbReference type="EMBL" id="CM037627">
    <property type="protein sequence ID" value="KAH7989971.1"/>
    <property type="molecule type" value="Genomic_DNA"/>
</dbReference>
<evidence type="ECO:0000313" key="2">
    <source>
        <dbReference type="Proteomes" id="UP000827872"/>
    </source>
</evidence>
<accession>A0ACB8EC64</accession>
<reference evidence="1" key="1">
    <citation type="submission" date="2021-08" db="EMBL/GenBank/DDBJ databases">
        <title>The first chromosome-level gecko genome reveals the dynamic sex chromosomes of Neotropical dwarf geckos (Sphaerodactylidae: Sphaerodactylus).</title>
        <authorList>
            <person name="Pinto B.J."/>
            <person name="Keating S.E."/>
            <person name="Gamble T."/>
        </authorList>
    </citation>
    <scope>NUCLEOTIDE SEQUENCE</scope>
    <source>
        <strain evidence="1">TG3544</strain>
    </source>
</reference>
<organism evidence="1 2">
    <name type="scientific">Sphaerodactylus townsendi</name>
    <dbReference type="NCBI Taxonomy" id="933632"/>
    <lineage>
        <taxon>Eukaryota</taxon>
        <taxon>Metazoa</taxon>
        <taxon>Chordata</taxon>
        <taxon>Craniata</taxon>
        <taxon>Vertebrata</taxon>
        <taxon>Euteleostomi</taxon>
        <taxon>Lepidosauria</taxon>
        <taxon>Squamata</taxon>
        <taxon>Bifurcata</taxon>
        <taxon>Gekkota</taxon>
        <taxon>Sphaerodactylidae</taxon>
        <taxon>Sphaerodactylus</taxon>
    </lineage>
</organism>
<protein>
    <submittedName>
        <fullName evidence="1">Uncharacterized protein</fullName>
    </submittedName>
</protein>
<sequence>MVLAALRVCELRSPRFKTCFSVNSRGIGLVFPAHSYTDFTGISQLKSAERENHTLRQQVEQMLQKLSPLEKCQEELGSVQAELEEKKSSLKIYQDTHQEYFRVKEEMGKSDAMKKKLEAKVKKLEKATEKHNQDFRQLKAEKKVLEKELKKAQGKTEGFPKEKQKKVVRHVETQSERGWPVATLDKGNTSCLSPHLWKTELLLAQEPLGGQH</sequence>
<gene>
    <name evidence="1" type="ORF">K3G42_017124</name>
</gene>
<comment type="caution">
    <text evidence="1">The sequence shown here is derived from an EMBL/GenBank/DDBJ whole genome shotgun (WGS) entry which is preliminary data.</text>
</comment>
<keyword evidence="2" id="KW-1185">Reference proteome</keyword>